<protein>
    <submittedName>
        <fullName evidence="6">Forkhead box protein J1-A</fullName>
    </submittedName>
</protein>
<dbReference type="InterPro" id="IPR047514">
    <property type="entry name" value="FH_FOXL1"/>
</dbReference>
<proteinExistence type="predicted"/>
<dbReference type="GO" id="GO:0030154">
    <property type="term" value="P:cell differentiation"/>
    <property type="evidence" value="ECO:0007669"/>
    <property type="project" value="TreeGrafter"/>
</dbReference>
<dbReference type="InterPro" id="IPR030456">
    <property type="entry name" value="TF_fork_head_CS_2"/>
</dbReference>
<keyword evidence="1 3" id="KW-0238">DNA-binding</keyword>
<evidence type="ECO:0000256" key="2">
    <source>
        <dbReference type="ARBA" id="ARBA00023242"/>
    </source>
</evidence>
<dbReference type="PRINTS" id="PR00053">
    <property type="entry name" value="FORKHEAD"/>
</dbReference>
<dbReference type="SMART" id="SM00339">
    <property type="entry name" value="FH"/>
    <property type="match status" value="1"/>
</dbReference>
<dbReference type="InterPro" id="IPR050211">
    <property type="entry name" value="FOX_domain-containing"/>
</dbReference>
<dbReference type="GO" id="GO:0005634">
    <property type="term" value="C:nucleus"/>
    <property type="evidence" value="ECO:0007669"/>
    <property type="project" value="UniProtKB-SubCell"/>
</dbReference>
<dbReference type="Pfam" id="PF00250">
    <property type="entry name" value="Forkhead"/>
    <property type="match status" value="1"/>
</dbReference>
<keyword evidence="2 3" id="KW-0539">Nucleus</keyword>
<evidence type="ECO:0000256" key="1">
    <source>
        <dbReference type="ARBA" id="ARBA00023125"/>
    </source>
</evidence>
<dbReference type="PROSITE" id="PS00658">
    <property type="entry name" value="FORK_HEAD_2"/>
    <property type="match status" value="1"/>
</dbReference>
<evidence type="ECO:0000313" key="5">
    <source>
        <dbReference type="Proteomes" id="UP000694843"/>
    </source>
</evidence>
<dbReference type="InterPro" id="IPR001766">
    <property type="entry name" value="Fork_head_dom"/>
</dbReference>
<accession>A0A8B7PA61</accession>
<dbReference type="OrthoDB" id="5954824at2759"/>
<gene>
    <name evidence="6" type="primary">LOC108678714</name>
</gene>
<dbReference type="RefSeq" id="XP_018022662.2">
    <property type="nucleotide sequence ID" value="XM_018167173.2"/>
</dbReference>
<organism evidence="5 6">
    <name type="scientific">Hyalella azteca</name>
    <name type="common">Amphipod</name>
    <dbReference type="NCBI Taxonomy" id="294128"/>
    <lineage>
        <taxon>Eukaryota</taxon>
        <taxon>Metazoa</taxon>
        <taxon>Ecdysozoa</taxon>
        <taxon>Arthropoda</taxon>
        <taxon>Crustacea</taxon>
        <taxon>Multicrustacea</taxon>
        <taxon>Malacostraca</taxon>
        <taxon>Eumalacostraca</taxon>
        <taxon>Peracarida</taxon>
        <taxon>Amphipoda</taxon>
        <taxon>Senticaudata</taxon>
        <taxon>Talitrida</taxon>
        <taxon>Talitroidea</taxon>
        <taxon>Hyalellidae</taxon>
        <taxon>Hyalella</taxon>
    </lineage>
</organism>
<evidence type="ECO:0000259" key="4">
    <source>
        <dbReference type="PROSITE" id="PS50039"/>
    </source>
</evidence>
<dbReference type="InterPro" id="IPR036388">
    <property type="entry name" value="WH-like_DNA-bd_sf"/>
</dbReference>
<evidence type="ECO:0000313" key="6">
    <source>
        <dbReference type="RefSeq" id="XP_018022662.2"/>
    </source>
</evidence>
<dbReference type="CDD" id="cd20027">
    <property type="entry name" value="FH_FOXL1"/>
    <property type="match status" value="1"/>
</dbReference>
<dbReference type="InterPro" id="IPR036390">
    <property type="entry name" value="WH_DNA-bd_sf"/>
</dbReference>
<feature type="domain" description="Fork-head" evidence="4">
    <location>
        <begin position="114"/>
        <end position="208"/>
    </location>
</feature>
<keyword evidence="5" id="KW-1185">Reference proteome</keyword>
<sequence>MERNQFLYSNVAPYIWPIAPAGMSMDASFGLPASSLSGFQTHLAQNSLVPDNFLPVTYGAPLSSWPFTCLGGCAALNGFNLPAQLSLMSTGTASLNALSSAQETLKRPGACEQKPPYSYIALIAMAIRSSREGKTTLAGIYSFIMDNFPYYRHNRQGWQNSIRHNLSLNDCFIKVPREKGSPGKGSYWAMDPTCIDMFEHGNYRRRKRRHRPPPPAFMMDNMATSNKFEFTENLPGVTSRIHQTRQNEFVQESKSILPNTIAGEATNGDQSSPSNYKKMPIKFESTFSTGHPSATEQEDLQSALNLNMETKFNSIAIGKEGSTEEILIRDEELLTFKSQFNQMKKETQPADPNIQVISRKDCPGTLECNEMQLIEWLDHVAHSSQNALHQYHSNVLSYVSRPNLLGEAFSFTRSFLAPKNIVPQCNISGSQNEIFDQQDVTAPEKLIPMTASTSFNLISEDNSIRNHDFKSESSLPSITPKTKFLIDDIMMK</sequence>
<comment type="subcellular location">
    <subcellularLocation>
        <location evidence="3">Nucleus</location>
    </subcellularLocation>
</comment>
<dbReference type="Gene3D" id="1.10.10.10">
    <property type="entry name" value="Winged helix-like DNA-binding domain superfamily/Winged helix DNA-binding domain"/>
    <property type="match status" value="1"/>
</dbReference>
<dbReference type="PROSITE" id="PS00657">
    <property type="entry name" value="FORK_HEAD_1"/>
    <property type="match status" value="1"/>
</dbReference>
<name>A0A8B7PA61_HYAAZ</name>
<dbReference type="FunFam" id="1.10.10.10:FF:001472">
    <property type="entry name" value="Forkhead domain protein 1"/>
    <property type="match status" value="1"/>
</dbReference>
<dbReference type="Proteomes" id="UP000694843">
    <property type="component" value="Unplaced"/>
</dbReference>
<dbReference type="PANTHER" id="PTHR11829:SF388">
    <property type="entry name" value="FORK HEAD DOMAIN-CONTAINING PROTEIN L1-RELATED"/>
    <property type="match status" value="1"/>
</dbReference>
<dbReference type="PROSITE" id="PS50039">
    <property type="entry name" value="FORK_HEAD_3"/>
    <property type="match status" value="1"/>
</dbReference>
<feature type="DNA-binding region" description="Fork-head" evidence="3">
    <location>
        <begin position="114"/>
        <end position="208"/>
    </location>
</feature>
<dbReference type="SUPFAM" id="SSF46785">
    <property type="entry name" value="Winged helix' DNA-binding domain"/>
    <property type="match status" value="1"/>
</dbReference>
<reference evidence="6" key="1">
    <citation type="submission" date="2025-08" db="UniProtKB">
        <authorList>
            <consortium name="RefSeq"/>
        </authorList>
    </citation>
    <scope>IDENTIFICATION</scope>
    <source>
        <tissue evidence="6">Whole organism</tissue>
    </source>
</reference>
<dbReference type="GO" id="GO:0009653">
    <property type="term" value="P:anatomical structure morphogenesis"/>
    <property type="evidence" value="ECO:0007669"/>
    <property type="project" value="TreeGrafter"/>
</dbReference>
<evidence type="ECO:0000256" key="3">
    <source>
        <dbReference type="PROSITE-ProRule" id="PRU00089"/>
    </source>
</evidence>
<dbReference type="GeneID" id="108678714"/>
<dbReference type="AlphaFoldDB" id="A0A8B7PA61"/>
<dbReference type="PANTHER" id="PTHR11829">
    <property type="entry name" value="FORKHEAD BOX PROTEIN"/>
    <property type="match status" value="1"/>
</dbReference>
<dbReference type="GO" id="GO:0000978">
    <property type="term" value="F:RNA polymerase II cis-regulatory region sequence-specific DNA binding"/>
    <property type="evidence" value="ECO:0007669"/>
    <property type="project" value="TreeGrafter"/>
</dbReference>
<dbReference type="InterPro" id="IPR018122">
    <property type="entry name" value="TF_fork_head_CS_1"/>
</dbReference>
<dbReference type="GO" id="GO:0000981">
    <property type="term" value="F:DNA-binding transcription factor activity, RNA polymerase II-specific"/>
    <property type="evidence" value="ECO:0007669"/>
    <property type="project" value="TreeGrafter"/>
</dbReference>
<dbReference type="KEGG" id="hazt:108678714"/>